<reference evidence="2 3" key="1">
    <citation type="journal article" date="2023" name="G3 (Bethesda)">
        <title>A chromosome-length genome assembly and annotation of blackberry (Rubus argutus, cv. 'Hillquist').</title>
        <authorList>
            <person name="Bruna T."/>
            <person name="Aryal R."/>
            <person name="Dudchenko O."/>
            <person name="Sargent D.J."/>
            <person name="Mead D."/>
            <person name="Buti M."/>
            <person name="Cavallini A."/>
            <person name="Hytonen T."/>
            <person name="Andres J."/>
            <person name="Pham M."/>
            <person name="Weisz D."/>
            <person name="Mascagni F."/>
            <person name="Usai G."/>
            <person name="Natali L."/>
            <person name="Bassil N."/>
            <person name="Fernandez G.E."/>
            <person name="Lomsadze A."/>
            <person name="Armour M."/>
            <person name="Olukolu B."/>
            <person name="Poorten T."/>
            <person name="Britton C."/>
            <person name="Davik J."/>
            <person name="Ashrafi H."/>
            <person name="Aiden E.L."/>
            <person name="Borodovsky M."/>
            <person name="Worthington M."/>
        </authorList>
    </citation>
    <scope>NUCLEOTIDE SEQUENCE [LARGE SCALE GENOMIC DNA]</scope>
    <source>
        <strain evidence="2">PI 553951</strain>
    </source>
</reference>
<dbReference type="PANTHER" id="PTHR44259">
    <property type="entry name" value="OS07G0183000 PROTEIN-RELATED"/>
    <property type="match status" value="1"/>
</dbReference>
<gene>
    <name evidence="2" type="ORF">M0R45_009939</name>
</gene>
<feature type="domain" description="F-box" evidence="1">
    <location>
        <begin position="20"/>
        <end position="54"/>
    </location>
</feature>
<dbReference type="Pfam" id="PF00646">
    <property type="entry name" value="F-box"/>
    <property type="match status" value="1"/>
</dbReference>
<dbReference type="PANTHER" id="PTHR44259:SF114">
    <property type="entry name" value="OS06G0707300 PROTEIN"/>
    <property type="match status" value="1"/>
</dbReference>
<dbReference type="Proteomes" id="UP001457282">
    <property type="component" value="Unassembled WGS sequence"/>
</dbReference>
<dbReference type="AlphaFoldDB" id="A0AAW1Y682"/>
<dbReference type="PROSITE" id="PS50181">
    <property type="entry name" value="FBOX"/>
    <property type="match status" value="1"/>
</dbReference>
<dbReference type="InterPro" id="IPR050942">
    <property type="entry name" value="F-box_BR-signaling"/>
</dbReference>
<proteinExistence type="predicted"/>
<organism evidence="2 3">
    <name type="scientific">Rubus argutus</name>
    <name type="common">Southern blackberry</name>
    <dbReference type="NCBI Taxonomy" id="59490"/>
    <lineage>
        <taxon>Eukaryota</taxon>
        <taxon>Viridiplantae</taxon>
        <taxon>Streptophyta</taxon>
        <taxon>Embryophyta</taxon>
        <taxon>Tracheophyta</taxon>
        <taxon>Spermatophyta</taxon>
        <taxon>Magnoliopsida</taxon>
        <taxon>eudicotyledons</taxon>
        <taxon>Gunneridae</taxon>
        <taxon>Pentapetalae</taxon>
        <taxon>rosids</taxon>
        <taxon>fabids</taxon>
        <taxon>Rosales</taxon>
        <taxon>Rosaceae</taxon>
        <taxon>Rosoideae</taxon>
        <taxon>Rosoideae incertae sedis</taxon>
        <taxon>Rubus</taxon>
    </lineage>
</organism>
<evidence type="ECO:0000313" key="2">
    <source>
        <dbReference type="EMBL" id="KAK9944367.1"/>
    </source>
</evidence>
<dbReference type="Pfam" id="PF03478">
    <property type="entry name" value="Beta-prop_KIB1-4"/>
    <property type="match status" value="1"/>
</dbReference>
<dbReference type="InterPro" id="IPR005174">
    <property type="entry name" value="KIB1-4_b-propeller"/>
</dbReference>
<dbReference type="InterPro" id="IPR036047">
    <property type="entry name" value="F-box-like_dom_sf"/>
</dbReference>
<sequence>MSKRKRQQHKYTYGCWQNPPEDIMEKIIQHLSLDDRLRLSFVCKHWQSFATRRDMRSAPQLPLLVLPHPPNCQVLSFASLSKGEVVCLNMPKPVRGVFFHTSSKGWLIMFIEKGKHTQMFLLNPLSGVQHKLPPLKKNVTFDIGFRKWKDHARQFVDKIVLSSPDISECMVAAFFNNHGLGVDHQELGFCRPGDKRWIVFNYFDTCIGVKDILFSGNTLYALLLHNDDTKSGTVVAHTLTFGDHVVELKFIYDIEATMNRYVVHDSHNSYMLESSINNEVFLIHQILDHTYPNPDPYQDIDQEDLRLSGTTRSGFIVYKFDFECGNHLRVQSLGDQTIFLAANSSSLSFRASDFKELDRNCIYFVTDEMISISYLDTGKIRRLFPDVDDLKGQKGWFTPSLW</sequence>
<evidence type="ECO:0000259" key="1">
    <source>
        <dbReference type="PROSITE" id="PS50181"/>
    </source>
</evidence>
<dbReference type="InterPro" id="IPR001810">
    <property type="entry name" value="F-box_dom"/>
</dbReference>
<comment type="caution">
    <text evidence="2">The sequence shown here is derived from an EMBL/GenBank/DDBJ whole genome shotgun (WGS) entry which is preliminary data.</text>
</comment>
<dbReference type="Gene3D" id="1.20.1280.50">
    <property type="match status" value="1"/>
</dbReference>
<accession>A0AAW1Y682</accession>
<dbReference type="SUPFAM" id="SSF81383">
    <property type="entry name" value="F-box domain"/>
    <property type="match status" value="1"/>
</dbReference>
<dbReference type="CDD" id="cd09917">
    <property type="entry name" value="F-box_SF"/>
    <property type="match status" value="1"/>
</dbReference>
<keyword evidence="3" id="KW-1185">Reference proteome</keyword>
<dbReference type="EMBL" id="JBEDUW010000002">
    <property type="protein sequence ID" value="KAK9944367.1"/>
    <property type="molecule type" value="Genomic_DNA"/>
</dbReference>
<name>A0AAW1Y682_RUBAR</name>
<evidence type="ECO:0000313" key="3">
    <source>
        <dbReference type="Proteomes" id="UP001457282"/>
    </source>
</evidence>
<protein>
    <recommendedName>
        <fullName evidence="1">F-box domain-containing protein</fullName>
    </recommendedName>
</protein>